<dbReference type="InterPro" id="IPR037066">
    <property type="entry name" value="Plug_dom_sf"/>
</dbReference>
<dbReference type="Proteomes" id="UP000236654">
    <property type="component" value="Unassembled WGS sequence"/>
</dbReference>
<comment type="caution">
    <text evidence="1">The sequence shown here is derived from an EMBL/GenBank/DDBJ whole genome shotgun (WGS) entry which is preliminary data.</text>
</comment>
<accession>A0A2I0R633</accession>
<dbReference type="EMBL" id="PJNI01000001">
    <property type="protein sequence ID" value="PKR82044.1"/>
    <property type="molecule type" value="Genomic_DNA"/>
</dbReference>
<evidence type="ECO:0008006" key="3">
    <source>
        <dbReference type="Google" id="ProtNLM"/>
    </source>
</evidence>
<evidence type="ECO:0000313" key="1">
    <source>
        <dbReference type="EMBL" id="PKR82044.1"/>
    </source>
</evidence>
<dbReference type="SUPFAM" id="SSF49464">
    <property type="entry name" value="Carboxypeptidase regulatory domain-like"/>
    <property type="match status" value="1"/>
</dbReference>
<dbReference type="OrthoDB" id="9812892at2"/>
<proteinExistence type="predicted"/>
<name>A0A2I0R633_9FLAO</name>
<keyword evidence="2" id="KW-1185">Reference proteome</keyword>
<sequence>MESLFALHLKSEPKHKNMKKAISLIVTLVFVHFGMTQGSYGDIQGRIFINPESDKPAMFAKVWVERGASKFGADTDETGRFKINAVPTGMYVLNVNYLGDTIQHKVYANVLTDGIAFLKRINFNDQITETVEVDIVEYIDPLISHDFGQNRINSLDIMKSPAKNELKSLIASRNSDIQVAPDGQMMIRGSRGNDLIHYIDGVKTGKVQGIPSAAIGGVTVYTSAIPAKYGDTTGGVIIMETKSYYDLWRAWKIRKSKEEF</sequence>
<dbReference type="SUPFAM" id="SSF56935">
    <property type="entry name" value="Porins"/>
    <property type="match status" value="1"/>
</dbReference>
<protein>
    <recommendedName>
        <fullName evidence="3">TonB-dependent receptor plug domain-containing protein</fullName>
    </recommendedName>
</protein>
<dbReference type="Gene3D" id="2.170.130.10">
    <property type="entry name" value="TonB-dependent receptor, plug domain"/>
    <property type="match status" value="1"/>
</dbReference>
<dbReference type="InterPro" id="IPR008969">
    <property type="entry name" value="CarboxyPept-like_regulatory"/>
</dbReference>
<gene>
    <name evidence="1" type="ORF">CW751_01525</name>
</gene>
<reference evidence="1 2" key="1">
    <citation type="submission" date="2017-12" db="EMBL/GenBank/DDBJ databases">
        <title>The draft genome sequence of Brumimicrobium saltpan LHR20.</title>
        <authorList>
            <person name="Do Z.-J."/>
            <person name="Luo H.-R."/>
        </authorList>
    </citation>
    <scope>NUCLEOTIDE SEQUENCE [LARGE SCALE GENOMIC DNA]</scope>
    <source>
        <strain evidence="1 2">LHR20</strain>
    </source>
</reference>
<organism evidence="1 2">
    <name type="scientific">Brumimicrobium salinarum</name>
    <dbReference type="NCBI Taxonomy" id="2058658"/>
    <lineage>
        <taxon>Bacteria</taxon>
        <taxon>Pseudomonadati</taxon>
        <taxon>Bacteroidota</taxon>
        <taxon>Flavobacteriia</taxon>
        <taxon>Flavobacteriales</taxon>
        <taxon>Crocinitomicaceae</taxon>
        <taxon>Brumimicrobium</taxon>
    </lineage>
</organism>
<dbReference type="Pfam" id="PF13715">
    <property type="entry name" value="CarbopepD_reg_2"/>
    <property type="match status" value="1"/>
</dbReference>
<evidence type="ECO:0000313" key="2">
    <source>
        <dbReference type="Proteomes" id="UP000236654"/>
    </source>
</evidence>
<dbReference type="AlphaFoldDB" id="A0A2I0R633"/>